<evidence type="ECO:0008006" key="3">
    <source>
        <dbReference type="Google" id="ProtNLM"/>
    </source>
</evidence>
<reference evidence="1 2" key="1">
    <citation type="submission" date="2016-10" db="EMBL/GenBank/DDBJ databases">
        <authorList>
            <person name="de Groot N.N."/>
        </authorList>
    </citation>
    <scope>NUCLEOTIDE SEQUENCE [LARGE SCALE GENOMIC DNA]</scope>
    <source>
        <strain evidence="1 2">DSM 25927</strain>
    </source>
</reference>
<protein>
    <recommendedName>
        <fullName evidence="3">DUF4382 domain-containing protein</fullName>
    </recommendedName>
</protein>
<gene>
    <name evidence="1" type="ORF">SAMN04488038_11568</name>
</gene>
<dbReference type="RefSeq" id="WP_093289061.1">
    <property type="nucleotide sequence ID" value="NZ_FOFS01000015.1"/>
</dbReference>
<accession>A0A1H9L9C3</accession>
<dbReference type="Proteomes" id="UP000199233">
    <property type="component" value="Unassembled WGS sequence"/>
</dbReference>
<dbReference type="EMBL" id="FOFS01000015">
    <property type="protein sequence ID" value="SER07819.1"/>
    <property type="molecule type" value="Genomic_DNA"/>
</dbReference>
<evidence type="ECO:0000313" key="1">
    <source>
        <dbReference type="EMBL" id="SER07819.1"/>
    </source>
</evidence>
<name>A0A1H9L9C3_9GAMM</name>
<dbReference type="AlphaFoldDB" id="A0A1H9L9C3"/>
<dbReference type="OrthoDB" id="7062064at2"/>
<proteinExistence type="predicted"/>
<organism evidence="1 2">
    <name type="scientific">Solimonas aquatica</name>
    <dbReference type="NCBI Taxonomy" id="489703"/>
    <lineage>
        <taxon>Bacteria</taxon>
        <taxon>Pseudomonadati</taxon>
        <taxon>Pseudomonadota</taxon>
        <taxon>Gammaproteobacteria</taxon>
        <taxon>Nevskiales</taxon>
        <taxon>Nevskiaceae</taxon>
        <taxon>Solimonas</taxon>
    </lineage>
</organism>
<keyword evidence="2" id="KW-1185">Reference proteome</keyword>
<sequence length="311" mass="32592">MTAPTPAPSATHKPARHHLPLLLLPALLLGACQSKLQVDLAVSSLDGASALSLAVPTVNLKDSGGTVHSYDTGYDSSLDLLPYSSDDQDHSDRLALLDEDNVSGDFTGVRPVFKISASYLTLDDGTKIPLVLGDQADYADLSFSLSKSSTSGNDTAHLVLTLELPFSLIHTSDSSYTLKPVVRVAKKDESGNISGTIPQAIITGSTCGSAAGSGVAVYAYKGSGVTPVDYYNDGTDQHSYQPIASSALSYDSSNEDYTFELRYLPAGSYTLALTCNAGDDQPDTDDALDFLSDYTQNVSVSSGATASVTLQ</sequence>
<evidence type="ECO:0000313" key="2">
    <source>
        <dbReference type="Proteomes" id="UP000199233"/>
    </source>
</evidence>
<dbReference type="STRING" id="489703.SAMN04488038_11568"/>